<evidence type="ECO:0000313" key="1">
    <source>
        <dbReference type="EMBL" id="CDR00573.1"/>
    </source>
</evidence>
<dbReference type="Proteomes" id="UP000193380">
    <property type="component" value="Unassembled WGS sequence"/>
</dbReference>
<protein>
    <submittedName>
        <fullName evidence="1">Uncharacterized protein</fullName>
    </submittedName>
</protein>
<proteinExistence type="predicted"/>
<sequence>MSKIKLLRVFLNERLTAAAEEILGVVEKTIAEYEEEVFRLQSLLDIDIVLQPEINLHRAGRPTHYVCLTQPSFYRTLEQRWLFCRLSLGLVNQKGDFFGRTFFNLNETKLATCLSMAKW</sequence>
<gene>
    <name evidence="1" type="ORF">GSONMT00061306001</name>
</gene>
<dbReference type="EMBL" id="FR958464">
    <property type="protein sequence ID" value="CDR00573.1"/>
    <property type="molecule type" value="Genomic_DNA"/>
</dbReference>
<name>A0A060Z904_ONCMY</name>
<dbReference type="AlphaFoldDB" id="A0A060Z904"/>
<evidence type="ECO:0000313" key="2">
    <source>
        <dbReference type="Proteomes" id="UP000193380"/>
    </source>
</evidence>
<reference evidence="1" key="1">
    <citation type="journal article" date="2014" name="Nat. Commun.">
        <title>The rainbow trout genome provides novel insights into evolution after whole-genome duplication in vertebrates.</title>
        <authorList>
            <person name="Berthelot C."/>
            <person name="Brunet F."/>
            <person name="Chalopin D."/>
            <person name="Juanchich A."/>
            <person name="Bernard M."/>
            <person name="Noel B."/>
            <person name="Bento P."/>
            <person name="Da Silva C."/>
            <person name="Labadie K."/>
            <person name="Alberti A."/>
            <person name="Aury J.M."/>
            <person name="Louis A."/>
            <person name="Dehais P."/>
            <person name="Bardou P."/>
            <person name="Montfort J."/>
            <person name="Klopp C."/>
            <person name="Cabau C."/>
            <person name="Gaspin C."/>
            <person name="Thorgaard G.H."/>
            <person name="Boussaha M."/>
            <person name="Quillet E."/>
            <person name="Guyomard R."/>
            <person name="Galiana D."/>
            <person name="Bobe J."/>
            <person name="Volff J.N."/>
            <person name="Genet C."/>
            <person name="Wincker P."/>
            <person name="Jaillon O."/>
            <person name="Roest Crollius H."/>
            <person name="Guiguen Y."/>
        </authorList>
    </citation>
    <scope>NUCLEOTIDE SEQUENCE [LARGE SCALE GENOMIC DNA]</scope>
</reference>
<accession>A0A060Z904</accession>
<dbReference type="PaxDb" id="8022-A0A060Z904"/>
<organism evidence="1 2">
    <name type="scientific">Oncorhynchus mykiss</name>
    <name type="common">Rainbow trout</name>
    <name type="synonym">Salmo gairdneri</name>
    <dbReference type="NCBI Taxonomy" id="8022"/>
    <lineage>
        <taxon>Eukaryota</taxon>
        <taxon>Metazoa</taxon>
        <taxon>Chordata</taxon>
        <taxon>Craniata</taxon>
        <taxon>Vertebrata</taxon>
        <taxon>Euteleostomi</taxon>
        <taxon>Actinopterygii</taxon>
        <taxon>Neopterygii</taxon>
        <taxon>Teleostei</taxon>
        <taxon>Protacanthopterygii</taxon>
        <taxon>Salmoniformes</taxon>
        <taxon>Salmonidae</taxon>
        <taxon>Salmoninae</taxon>
        <taxon>Oncorhynchus</taxon>
    </lineage>
</organism>
<dbReference type="STRING" id="8022.A0A060Z904"/>
<reference evidence="1" key="2">
    <citation type="submission" date="2014-03" db="EMBL/GenBank/DDBJ databases">
        <authorList>
            <person name="Genoscope - CEA"/>
        </authorList>
    </citation>
    <scope>NUCLEOTIDE SEQUENCE</scope>
</reference>